<gene>
    <name evidence="4" type="ORF">BUALT_Bualt19G0114200</name>
</gene>
<dbReference type="PANTHER" id="PTHR47941">
    <property type="entry name" value="PENTATRICOPEPTIDE REPEAT-CONTAINING PROTEIN 3, MITOCHONDRIAL"/>
    <property type="match status" value="1"/>
</dbReference>
<feature type="repeat" description="PPR" evidence="3">
    <location>
        <begin position="429"/>
        <end position="463"/>
    </location>
</feature>
<comment type="similarity">
    <text evidence="1">Belongs to the PPR family. P subfamily.</text>
</comment>
<dbReference type="NCBIfam" id="TIGR00756">
    <property type="entry name" value="PPR"/>
    <property type="match status" value="5"/>
</dbReference>
<dbReference type="Proteomes" id="UP000826271">
    <property type="component" value="Unassembled WGS sequence"/>
</dbReference>
<comment type="caution">
    <text evidence="4">The sequence shown here is derived from an EMBL/GenBank/DDBJ whole genome shotgun (WGS) entry which is preliminary data.</text>
</comment>
<dbReference type="AlphaFoldDB" id="A0AAV6WBK5"/>
<feature type="repeat" description="PPR" evidence="3">
    <location>
        <begin position="288"/>
        <end position="322"/>
    </location>
</feature>
<organism evidence="4 5">
    <name type="scientific">Buddleja alternifolia</name>
    <dbReference type="NCBI Taxonomy" id="168488"/>
    <lineage>
        <taxon>Eukaryota</taxon>
        <taxon>Viridiplantae</taxon>
        <taxon>Streptophyta</taxon>
        <taxon>Embryophyta</taxon>
        <taxon>Tracheophyta</taxon>
        <taxon>Spermatophyta</taxon>
        <taxon>Magnoliopsida</taxon>
        <taxon>eudicotyledons</taxon>
        <taxon>Gunneridae</taxon>
        <taxon>Pentapetalae</taxon>
        <taxon>asterids</taxon>
        <taxon>lamiids</taxon>
        <taxon>Lamiales</taxon>
        <taxon>Scrophulariaceae</taxon>
        <taxon>Buddlejeae</taxon>
        <taxon>Buddleja</taxon>
    </lineage>
</organism>
<keyword evidence="2" id="KW-0677">Repeat</keyword>
<evidence type="ECO:0000256" key="3">
    <source>
        <dbReference type="PROSITE-ProRule" id="PRU00708"/>
    </source>
</evidence>
<dbReference type="EMBL" id="WHWC01000019">
    <property type="protein sequence ID" value="KAG8364300.1"/>
    <property type="molecule type" value="Genomic_DNA"/>
</dbReference>
<evidence type="ECO:0008006" key="6">
    <source>
        <dbReference type="Google" id="ProtNLM"/>
    </source>
</evidence>
<dbReference type="PROSITE" id="PS51375">
    <property type="entry name" value="PPR"/>
    <property type="match status" value="5"/>
</dbReference>
<protein>
    <recommendedName>
        <fullName evidence="6">Pentatricopeptide repeat-containing protein</fullName>
    </recommendedName>
</protein>
<dbReference type="InterPro" id="IPR011990">
    <property type="entry name" value="TPR-like_helical_dom_sf"/>
</dbReference>
<feature type="repeat" description="PPR" evidence="3">
    <location>
        <begin position="358"/>
        <end position="392"/>
    </location>
</feature>
<evidence type="ECO:0000313" key="4">
    <source>
        <dbReference type="EMBL" id="KAG8364300.1"/>
    </source>
</evidence>
<evidence type="ECO:0000256" key="1">
    <source>
        <dbReference type="ARBA" id="ARBA00007626"/>
    </source>
</evidence>
<accession>A0AAV6WBK5</accession>
<evidence type="ECO:0000256" key="2">
    <source>
        <dbReference type="ARBA" id="ARBA00022737"/>
    </source>
</evidence>
<reference evidence="4" key="1">
    <citation type="submission" date="2019-10" db="EMBL/GenBank/DDBJ databases">
        <authorList>
            <person name="Zhang R."/>
            <person name="Pan Y."/>
            <person name="Wang J."/>
            <person name="Ma R."/>
            <person name="Yu S."/>
        </authorList>
    </citation>
    <scope>NUCLEOTIDE SEQUENCE</scope>
    <source>
        <strain evidence="4">LA-IB0</strain>
        <tissue evidence="4">Leaf</tissue>
    </source>
</reference>
<dbReference type="Pfam" id="PF01535">
    <property type="entry name" value="PPR"/>
    <property type="match status" value="4"/>
</dbReference>
<proteinExistence type="inferred from homology"/>
<evidence type="ECO:0000313" key="5">
    <source>
        <dbReference type="Proteomes" id="UP000826271"/>
    </source>
</evidence>
<name>A0AAV6WBK5_9LAMI</name>
<dbReference type="InterPro" id="IPR002885">
    <property type="entry name" value="PPR_rpt"/>
</dbReference>
<dbReference type="Gene3D" id="1.25.40.10">
    <property type="entry name" value="Tetratricopeptide repeat domain"/>
    <property type="match status" value="4"/>
</dbReference>
<sequence>MHAICSMKFLRDFNGYLSINFQKTLHFSSLFPKPHSFSSSPPPLPGGDLVSAAVTILKHHRSKSRWSHLRSLLTTTRNNHSLLTPSQFSQIALNLRNNPHLALRFFHFTLHHSLSSHSLSSYATVIHILSRSRFKVQALKVIKLAMFEFSDQNSALLEALIKTYRVCDSAPFVFDLLVKACLESKKIDRAIEIYEMLKSKNVFLRTSTCNSLIELVSKSRGCFAGYDLYREIFDLDVDNVGGNGRSGKGISVNANTFNVVMVGFYREGLVDKVEKVWEEMKMFDCVPNVYGYNVLMAAYCDDGRMEEAMRVLGEMKNNDLNVDATSYNTIIGGFCGVGDVMRAEEIYREMAMNGVETTGITFEHLINGYCKLGDVDSAMVLYKDMCRKSFSLESKAINVIVRSLCDVNGVSKAMEFWRMVMKKYEVVSEKESYEKLIKGLCMEGKLEEGLKLQGEMVRDGFEPGSEIYGVFIDGYTKQGNEIMASELRKEMLGKDMS</sequence>
<keyword evidence="5" id="KW-1185">Reference proteome</keyword>
<feature type="repeat" description="PPR" evidence="3">
    <location>
        <begin position="253"/>
        <end position="287"/>
    </location>
</feature>
<dbReference type="Pfam" id="PF13041">
    <property type="entry name" value="PPR_2"/>
    <property type="match status" value="2"/>
</dbReference>
<feature type="repeat" description="PPR" evidence="3">
    <location>
        <begin position="323"/>
        <end position="357"/>
    </location>
</feature>